<keyword evidence="6" id="KW-0862">Zinc</keyword>
<organism evidence="13 14">
    <name type="scientific">Orchesella dallaii</name>
    <dbReference type="NCBI Taxonomy" id="48710"/>
    <lineage>
        <taxon>Eukaryota</taxon>
        <taxon>Metazoa</taxon>
        <taxon>Ecdysozoa</taxon>
        <taxon>Arthropoda</taxon>
        <taxon>Hexapoda</taxon>
        <taxon>Collembola</taxon>
        <taxon>Entomobryomorpha</taxon>
        <taxon>Entomobryoidea</taxon>
        <taxon>Orchesellidae</taxon>
        <taxon>Orchesellinae</taxon>
        <taxon>Orchesella</taxon>
    </lineage>
</organism>
<feature type="transmembrane region" description="Helical" evidence="11">
    <location>
        <begin position="560"/>
        <end position="586"/>
    </location>
</feature>
<dbReference type="Gene3D" id="3.30.40.10">
    <property type="entry name" value="Zinc/RING finger domain, C3HC4 (zinc finger)"/>
    <property type="match status" value="1"/>
</dbReference>
<feature type="region of interest" description="Disordered" evidence="10">
    <location>
        <begin position="41"/>
        <end position="142"/>
    </location>
</feature>
<sequence length="686" mass="74977">MTDSSANCSVEIESAANTGNQTHISGNDIVVAVEINECSNSPVAREEEQNSENEVRNNTRSQGSTISSTSRTATTSTSSSEPVPPSTATIEVTDVEAGISNQSENTPETRRHSDTPQVSEETTTSEMSGNPDHVHSRSNSRRQRNGLFGINIDLNFDPSWLVPSNVAGRSISSLSMLPDWARPPVNISIPNREPAAPVTPEGRQGHHHHHHHHQASSSGILGSIGGGAAASRLPPHTSAPNENWNSSFASSSHSSSSSPNIQNHHGISRTRHMVTSMRSVDEDLDADYNPVSTIDLGAGMDRGSNSYVIDMDSPMGGWAEDEGAAGAQHPHDTSHSDPEMGGGAGSAEPNGGGARRSASDISLPTADGNAPSTNDAATGANERTRAAEILRDAPETRAFINEISRYTTIRPFIVINFLKGVFDHGTSILAFLALVVTFSHANSMVKKEVSKQRKRNLLYLSMIVINLAACVGFIYYIFNEMELYYALIFLPTGSDLSSFWSLIWAVGVTDYVAKFGTVFVKIFVVALPGCILPFQKRGKYYLFVEHCSQLYRFFLPVYPWMFYLVSAYEGTTRMFGLFLAGLYVFFKISDSIGRIKEWLKALEKLLSNVHYGSTPTTKQLDSAGTICPICHDNYSSPTRLNCSHIFCEECVATWFDRERTCPMCRAKVVDDPTYRDGSTSQYVQLF</sequence>
<evidence type="ECO:0000256" key="3">
    <source>
        <dbReference type="ARBA" id="ARBA00022723"/>
    </source>
</evidence>
<feature type="transmembrane region" description="Helical" evidence="11">
    <location>
        <begin position="428"/>
        <end position="445"/>
    </location>
</feature>
<evidence type="ECO:0000256" key="2">
    <source>
        <dbReference type="ARBA" id="ARBA00022692"/>
    </source>
</evidence>
<feature type="transmembrane region" description="Helical" evidence="11">
    <location>
        <begin position="518"/>
        <end position="535"/>
    </location>
</feature>
<gene>
    <name evidence="13" type="ORF">ODALV1_LOCUS23305</name>
</gene>
<evidence type="ECO:0000256" key="7">
    <source>
        <dbReference type="ARBA" id="ARBA00022989"/>
    </source>
</evidence>
<keyword evidence="5" id="KW-0833">Ubl conjugation pathway</keyword>
<evidence type="ECO:0000256" key="10">
    <source>
        <dbReference type="SAM" id="MobiDB-lite"/>
    </source>
</evidence>
<accession>A0ABP1RKK8</accession>
<dbReference type="CDD" id="cd16532">
    <property type="entry name" value="RING-HC_RNFT1-like"/>
    <property type="match status" value="1"/>
</dbReference>
<dbReference type="InterPro" id="IPR001841">
    <property type="entry name" value="Znf_RING"/>
</dbReference>
<dbReference type="EMBL" id="CAXLJM020000078">
    <property type="protein sequence ID" value="CAL8129584.1"/>
    <property type="molecule type" value="Genomic_DNA"/>
</dbReference>
<dbReference type="Proteomes" id="UP001642540">
    <property type="component" value="Unassembled WGS sequence"/>
</dbReference>
<feature type="transmembrane region" description="Helical" evidence="11">
    <location>
        <begin position="457"/>
        <end position="478"/>
    </location>
</feature>
<keyword evidence="4 9" id="KW-0863">Zinc-finger</keyword>
<feature type="compositionally biased region" description="Basic residues" evidence="10">
    <location>
        <begin position="205"/>
        <end position="214"/>
    </location>
</feature>
<keyword evidence="3" id="KW-0479">Metal-binding</keyword>
<keyword evidence="2 11" id="KW-0812">Transmembrane</keyword>
<keyword evidence="8 11" id="KW-0472">Membrane</keyword>
<dbReference type="InterPro" id="IPR013083">
    <property type="entry name" value="Znf_RING/FYVE/PHD"/>
</dbReference>
<evidence type="ECO:0000259" key="12">
    <source>
        <dbReference type="PROSITE" id="PS50089"/>
    </source>
</evidence>
<feature type="compositionally biased region" description="Basic and acidic residues" evidence="10">
    <location>
        <begin position="329"/>
        <end position="338"/>
    </location>
</feature>
<evidence type="ECO:0000256" key="8">
    <source>
        <dbReference type="ARBA" id="ARBA00023136"/>
    </source>
</evidence>
<proteinExistence type="predicted"/>
<feature type="region of interest" description="Disordered" evidence="10">
    <location>
        <begin position="314"/>
        <end position="382"/>
    </location>
</feature>
<reference evidence="13 14" key="1">
    <citation type="submission" date="2024-08" db="EMBL/GenBank/DDBJ databases">
        <authorList>
            <person name="Cucini C."/>
            <person name="Frati F."/>
        </authorList>
    </citation>
    <scope>NUCLEOTIDE SEQUENCE [LARGE SCALE GENOMIC DNA]</scope>
</reference>
<dbReference type="Pfam" id="PF13639">
    <property type="entry name" value="zf-RING_2"/>
    <property type="match status" value="1"/>
</dbReference>
<feature type="compositionally biased region" description="Low complexity" evidence="10">
    <location>
        <begin position="64"/>
        <end position="89"/>
    </location>
</feature>
<dbReference type="PROSITE" id="PS50089">
    <property type="entry name" value="ZF_RING_2"/>
    <property type="match status" value="1"/>
</dbReference>
<feature type="compositionally biased region" description="Low complexity" evidence="10">
    <location>
        <begin position="246"/>
        <end position="258"/>
    </location>
</feature>
<comment type="caution">
    <text evidence="13">The sequence shown here is derived from an EMBL/GenBank/DDBJ whole genome shotgun (WGS) entry which is preliminary data.</text>
</comment>
<dbReference type="InterPro" id="IPR017907">
    <property type="entry name" value="Znf_RING_CS"/>
</dbReference>
<evidence type="ECO:0000256" key="4">
    <source>
        <dbReference type="ARBA" id="ARBA00022771"/>
    </source>
</evidence>
<dbReference type="SUPFAM" id="SSF57850">
    <property type="entry name" value="RING/U-box"/>
    <property type="match status" value="1"/>
</dbReference>
<evidence type="ECO:0000313" key="14">
    <source>
        <dbReference type="Proteomes" id="UP001642540"/>
    </source>
</evidence>
<feature type="domain" description="RING-type" evidence="12">
    <location>
        <begin position="627"/>
        <end position="665"/>
    </location>
</feature>
<keyword evidence="7 11" id="KW-1133">Transmembrane helix</keyword>
<dbReference type="PROSITE" id="PS00518">
    <property type="entry name" value="ZF_RING_1"/>
    <property type="match status" value="1"/>
</dbReference>
<dbReference type="PANTHER" id="PTHR15860">
    <property type="entry name" value="UNCHARACTERIZED RING FINGER-CONTAINING PROTEIN"/>
    <property type="match status" value="1"/>
</dbReference>
<dbReference type="PANTHER" id="PTHR15860:SF0">
    <property type="entry name" value="LP20373P"/>
    <property type="match status" value="1"/>
</dbReference>
<feature type="transmembrane region" description="Helical" evidence="11">
    <location>
        <begin position="484"/>
        <end position="506"/>
    </location>
</feature>
<evidence type="ECO:0000256" key="5">
    <source>
        <dbReference type="ARBA" id="ARBA00022786"/>
    </source>
</evidence>
<feature type="region of interest" description="Disordered" evidence="10">
    <location>
        <begin position="187"/>
        <end position="269"/>
    </location>
</feature>
<feature type="compositionally biased region" description="Gly residues" evidence="10">
    <location>
        <begin position="340"/>
        <end position="354"/>
    </location>
</feature>
<name>A0ABP1RKK8_9HEXA</name>
<feature type="compositionally biased region" description="Basic and acidic residues" evidence="10">
    <location>
        <begin position="44"/>
        <end position="57"/>
    </location>
</feature>
<dbReference type="InterPro" id="IPR044235">
    <property type="entry name" value="RNFT1/2"/>
</dbReference>
<protein>
    <recommendedName>
        <fullName evidence="12">RING-type domain-containing protein</fullName>
    </recommendedName>
</protein>
<comment type="subcellular location">
    <subcellularLocation>
        <location evidence="1">Membrane</location>
        <topology evidence="1">Multi-pass membrane protein</topology>
    </subcellularLocation>
</comment>
<dbReference type="SMART" id="SM00184">
    <property type="entry name" value="RING"/>
    <property type="match status" value="1"/>
</dbReference>
<keyword evidence="14" id="KW-1185">Reference proteome</keyword>
<evidence type="ECO:0000313" key="13">
    <source>
        <dbReference type="EMBL" id="CAL8129584.1"/>
    </source>
</evidence>
<feature type="compositionally biased region" description="Polar residues" evidence="10">
    <location>
        <begin position="115"/>
        <end position="128"/>
    </location>
</feature>
<evidence type="ECO:0000256" key="6">
    <source>
        <dbReference type="ARBA" id="ARBA00022833"/>
    </source>
</evidence>
<evidence type="ECO:0000256" key="9">
    <source>
        <dbReference type="PROSITE-ProRule" id="PRU00175"/>
    </source>
</evidence>
<evidence type="ECO:0000256" key="11">
    <source>
        <dbReference type="SAM" id="Phobius"/>
    </source>
</evidence>
<evidence type="ECO:0000256" key="1">
    <source>
        <dbReference type="ARBA" id="ARBA00004141"/>
    </source>
</evidence>